<evidence type="ECO:0000313" key="4">
    <source>
        <dbReference type="Proteomes" id="UP001209570"/>
    </source>
</evidence>
<dbReference type="CDD" id="cd00014">
    <property type="entry name" value="CH_SF"/>
    <property type="match status" value="1"/>
</dbReference>
<dbReference type="PANTHER" id="PTHR47385">
    <property type="entry name" value="CALPONIN"/>
    <property type="match status" value="1"/>
</dbReference>
<dbReference type="Pfam" id="PF00307">
    <property type="entry name" value="CH"/>
    <property type="match status" value="1"/>
</dbReference>
<gene>
    <name evidence="3" type="ORF">P43SY_002812</name>
</gene>
<feature type="region of interest" description="Disordered" evidence="1">
    <location>
        <begin position="257"/>
        <end position="305"/>
    </location>
</feature>
<dbReference type="SMART" id="SM00033">
    <property type="entry name" value="CH"/>
    <property type="match status" value="1"/>
</dbReference>
<dbReference type="GO" id="GO:0015629">
    <property type="term" value="C:actin cytoskeleton"/>
    <property type="evidence" value="ECO:0007669"/>
    <property type="project" value="TreeGrafter"/>
</dbReference>
<evidence type="ECO:0000256" key="1">
    <source>
        <dbReference type="SAM" id="MobiDB-lite"/>
    </source>
</evidence>
<protein>
    <recommendedName>
        <fullName evidence="2">Calponin-homology (CH) domain-containing protein</fullName>
    </recommendedName>
</protein>
<dbReference type="Proteomes" id="UP001209570">
    <property type="component" value="Unassembled WGS sequence"/>
</dbReference>
<dbReference type="GO" id="GO:0051015">
    <property type="term" value="F:actin filament binding"/>
    <property type="evidence" value="ECO:0007669"/>
    <property type="project" value="TreeGrafter"/>
</dbReference>
<comment type="caution">
    <text evidence="3">The sequence shown here is derived from an EMBL/GenBank/DDBJ whole genome shotgun (WGS) entry which is preliminary data.</text>
</comment>
<accession>A0AAD5LQ57</accession>
<dbReference type="EMBL" id="JAKCXM010000007">
    <property type="protein sequence ID" value="KAJ0408933.1"/>
    <property type="molecule type" value="Genomic_DNA"/>
</dbReference>
<feature type="domain" description="Calponin-homology (CH)" evidence="2">
    <location>
        <begin position="52"/>
        <end position="163"/>
    </location>
</feature>
<sequence length="361" mass="39928">MELDLAELNPEIHDAVEPREVGLASPMGGKHQRNLSLSAKWASNKALALEYLKRQREVVLWIEGVLCQKLPTHDLYEALKSGIVLRELLLKLYPEPSECLSPISRKYSQRMAPWKERENISVFLKQCKALGMNDLFLFCTDDLYEGNNMVQVLFAVQHFMAFSEENSRFWIKPAVHEHVTFSNQELELAMSKIEKAGVDANVLLTSAPPSATPSPLKPTTEDVDLDTGAADEIRMPHETDEEFKAAEREALEKELQGDCYVIGETGNNDDGSDTERSSHGPEEPTPDDGEEVGAAGMADLPGDSEQEPLVENIEGELVDVSTEDTVEIVEADTPSMEITNDVEVTTDSIAAAQDIDIAMPT</sequence>
<dbReference type="InterPro" id="IPR036872">
    <property type="entry name" value="CH_dom_sf"/>
</dbReference>
<evidence type="ECO:0000313" key="3">
    <source>
        <dbReference type="EMBL" id="KAJ0408933.1"/>
    </source>
</evidence>
<keyword evidence="4" id="KW-1185">Reference proteome</keyword>
<dbReference type="Gene3D" id="1.10.418.10">
    <property type="entry name" value="Calponin-like domain"/>
    <property type="match status" value="1"/>
</dbReference>
<dbReference type="InterPro" id="IPR001715">
    <property type="entry name" value="CH_dom"/>
</dbReference>
<feature type="compositionally biased region" description="Basic and acidic residues" evidence="1">
    <location>
        <begin position="273"/>
        <end position="282"/>
    </location>
</feature>
<proteinExistence type="predicted"/>
<dbReference type="AlphaFoldDB" id="A0AAD5LQ57"/>
<name>A0AAD5LQ57_PYTIN</name>
<reference evidence="3" key="1">
    <citation type="submission" date="2021-12" db="EMBL/GenBank/DDBJ databases">
        <title>Prjna785345.</title>
        <authorList>
            <person name="Rujirawat T."/>
            <person name="Krajaejun T."/>
        </authorList>
    </citation>
    <scope>NUCLEOTIDE SEQUENCE</scope>
    <source>
        <strain evidence="3">Pi057C3</strain>
    </source>
</reference>
<evidence type="ECO:0000259" key="2">
    <source>
        <dbReference type="PROSITE" id="PS50021"/>
    </source>
</evidence>
<dbReference type="InterPro" id="IPR050606">
    <property type="entry name" value="Calponin-like"/>
</dbReference>
<dbReference type="GO" id="GO:0007015">
    <property type="term" value="P:actin filament organization"/>
    <property type="evidence" value="ECO:0007669"/>
    <property type="project" value="TreeGrafter"/>
</dbReference>
<dbReference type="PROSITE" id="PS50021">
    <property type="entry name" value="CH"/>
    <property type="match status" value="1"/>
</dbReference>
<organism evidence="3 4">
    <name type="scientific">Pythium insidiosum</name>
    <name type="common">Pythiosis disease agent</name>
    <dbReference type="NCBI Taxonomy" id="114742"/>
    <lineage>
        <taxon>Eukaryota</taxon>
        <taxon>Sar</taxon>
        <taxon>Stramenopiles</taxon>
        <taxon>Oomycota</taxon>
        <taxon>Peronosporomycetes</taxon>
        <taxon>Pythiales</taxon>
        <taxon>Pythiaceae</taxon>
        <taxon>Pythium</taxon>
    </lineage>
</organism>
<dbReference type="PANTHER" id="PTHR47385:SF14">
    <property type="entry name" value="TRANSGELIN"/>
    <property type="match status" value="1"/>
</dbReference>
<dbReference type="SUPFAM" id="SSF47576">
    <property type="entry name" value="Calponin-homology domain, CH-domain"/>
    <property type="match status" value="1"/>
</dbReference>